<name>A0ABT4LB82_9SPHI</name>
<gene>
    <name evidence="1" type="ORF">O0955_13220</name>
</gene>
<comment type="caution">
    <text evidence="1">The sequence shown here is derived from an EMBL/GenBank/DDBJ whole genome shotgun (WGS) entry which is preliminary data.</text>
</comment>
<organism evidence="1 2">
    <name type="scientific">Pedobacter punctiformis</name>
    <dbReference type="NCBI Taxonomy" id="3004097"/>
    <lineage>
        <taxon>Bacteria</taxon>
        <taxon>Pseudomonadati</taxon>
        <taxon>Bacteroidota</taxon>
        <taxon>Sphingobacteriia</taxon>
        <taxon>Sphingobacteriales</taxon>
        <taxon>Sphingobacteriaceae</taxon>
        <taxon>Pedobacter</taxon>
    </lineage>
</organism>
<sequence>MITHLNESTAIVVVPRWFTSISHIDESNIFYWSNEIHPSIWADQGHYQWVLSEPILYDKPILGVKGALGLWEWEKPYEVIGSAEMVAI</sequence>
<dbReference type="RefSeq" id="WP_269428020.1">
    <property type="nucleotide sequence ID" value="NZ_JAPWGM010000004.1"/>
</dbReference>
<evidence type="ECO:0000313" key="1">
    <source>
        <dbReference type="EMBL" id="MCZ4244967.1"/>
    </source>
</evidence>
<reference evidence="1" key="1">
    <citation type="submission" date="2022-12" db="EMBL/GenBank/DDBJ databases">
        <title>Genome sequence of HCMS5-2.</title>
        <authorList>
            <person name="Woo H."/>
        </authorList>
    </citation>
    <scope>NUCLEOTIDE SEQUENCE</scope>
    <source>
        <strain evidence="1">HCMS5-2</strain>
    </source>
</reference>
<evidence type="ECO:0000313" key="2">
    <source>
        <dbReference type="Proteomes" id="UP001144347"/>
    </source>
</evidence>
<dbReference type="Proteomes" id="UP001144347">
    <property type="component" value="Unassembled WGS sequence"/>
</dbReference>
<dbReference type="EMBL" id="JAPWGM010000004">
    <property type="protein sequence ID" value="MCZ4244967.1"/>
    <property type="molecule type" value="Genomic_DNA"/>
</dbReference>
<keyword evidence="2" id="KW-1185">Reference proteome</keyword>
<accession>A0ABT4LB82</accession>
<proteinExistence type="predicted"/>
<protein>
    <submittedName>
        <fullName evidence="1">Uncharacterized protein</fullName>
    </submittedName>
</protein>